<evidence type="ECO:0000259" key="1">
    <source>
        <dbReference type="SMART" id="SM00382"/>
    </source>
</evidence>
<sequence length="501" mass="56172">MTQEEALEILKAGHNVYLTGAAGTGKTYLLNEYIQFLKAEKIGVAVTASTGIAATHLAGLTIHSWAGIGVERFASDVDIKMMAANRRVAKRFAETDVLIIDEISMLDADRLNLVERVARIAKGNWKPFGGIQIVLCGDFFQLPPVAKEGEPPPRFAYHSSAWKELDLKICYLHEQYRQGDQKFFNILNAIRQARVDNFVISNLQARRNAKLANKEVTKLYSHNVDVDAENIKELNRLPGKEMHYKMEASGVPAIVKLLKGGCLAPEILTVKKGAKVMFVKNNFEKGYVNGTLGSVVGFNDWGYPIVATFNGQEISASPETWNVEENGKVLAKITQVPLRLAWAITIHKSQGMTLDAAEINLAEAFEKGMGYVALSRVRSLNGIKLIDFNEMALQVHPEILAYDKELQQRSEEARLKFYSLPSKYKKFKTEGNVKAYSVNEIRKFYPAAYQKWSLEEERNLVDSFKEGAKIKVIAKNLGRKSGAIRSRLKKLGLIKNQRFEK</sequence>
<dbReference type="Proteomes" id="UP000228867">
    <property type="component" value="Unassembled WGS sequence"/>
</dbReference>
<name>A0A2H0NAS8_9BACT</name>
<keyword evidence="2" id="KW-0347">Helicase</keyword>
<evidence type="ECO:0000313" key="3">
    <source>
        <dbReference type="Proteomes" id="UP000228867"/>
    </source>
</evidence>
<gene>
    <name evidence="2" type="ORF">COV54_03560</name>
</gene>
<dbReference type="Pfam" id="PF21530">
    <property type="entry name" value="Pif1_2B_dom"/>
    <property type="match status" value="1"/>
</dbReference>
<dbReference type="SUPFAM" id="SSF52540">
    <property type="entry name" value="P-loop containing nucleoside triphosphate hydrolases"/>
    <property type="match status" value="2"/>
</dbReference>
<dbReference type="SMART" id="SM00382">
    <property type="entry name" value="AAA"/>
    <property type="match status" value="1"/>
</dbReference>
<feature type="domain" description="AAA+ ATPase" evidence="1">
    <location>
        <begin position="12"/>
        <end position="161"/>
    </location>
</feature>
<accession>A0A2H0NAS8</accession>
<dbReference type="Pfam" id="PF05970">
    <property type="entry name" value="PIF1"/>
    <property type="match status" value="1"/>
</dbReference>
<dbReference type="GO" id="GO:0003678">
    <property type="term" value="F:DNA helicase activity"/>
    <property type="evidence" value="ECO:0007669"/>
    <property type="project" value="InterPro"/>
</dbReference>
<dbReference type="GO" id="GO:0006281">
    <property type="term" value="P:DNA repair"/>
    <property type="evidence" value="ECO:0007669"/>
    <property type="project" value="InterPro"/>
</dbReference>
<proteinExistence type="predicted"/>
<dbReference type="InterPro" id="IPR027417">
    <property type="entry name" value="P-loop_NTPase"/>
</dbReference>
<organism evidence="2 3">
    <name type="scientific">Candidatus Jorgensenbacteria bacterium CG11_big_fil_rev_8_21_14_0_20_38_23</name>
    <dbReference type="NCBI Taxonomy" id="1974594"/>
    <lineage>
        <taxon>Bacteria</taxon>
        <taxon>Candidatus Joergenseniibacteriota</taxon>
    </lineage>
</organism>
<dbReference type="InterPro" id="IPR003593">
    <property type="entry name" value="AAA+_ATPase"/>
</dbReference>
<dbReference type="EMBL" id="PCWR01000072">
    <property type="protein sequence ID" value="PIR05974.1"/>
    <property type="molecule type" value="Genomic_DNA"/>
</dbReference>
<keyword evidence="2" id="KW-0067">ATP-binding</keyword>
<dbReference type="GO" id="GO:0000723">
    <property type="term" value="P:telomere maintenance"/>
    <property type="evidence" value="ECO:0007669"/>
    <property type="project" value="InterPro"/>
</dbReference>
<dbReference type="PANTHER" id="PTHR47642:SF7">
    <property type="entry name" value="ATP-DEPENDENT DNA HELICASE PIF1"/>
    <property type="match status" value="1"/>
</dbReference>
<reference evidence="2 3" key="1">
    <citation type="submission" date="2017-09" db="EMBL/GenBank/DDBJ databases">
        <title>Depth-based differentiation of microbial function through sediment-hosted aquifers and enrichment of novel symbionts in the deep terrestrial subsurface.</title>
        <authorList>
            <person name="Probst A.J."/>
            <person name="Ladd B."/>
            <person name="Jarett J.K."/>
            <person name="Geller-Mcgrath D.E."/>
            <person name="Sieber C.M."/>
            <person name="Emerson J.B."/>
            <person name="Anantharaman K."/>
            <person name="Thomas B.C."/>
            <person name="Malmstrom R."/>
            <person name="Stieglmeier M."/>
            <person name="Klingl A."/>
            <person name="Woyke T."/>
            <person name="Ryan C.M."/>
            <person name="Banfield J.F."/>
        </authorList>
    </citation>
    <scope>NUCLEOTIDE SEQUENCE [LARGE SCALE GENOMIC DNA]</scope>
    <source>
        <strain evidence="2">CG11_big_fil_rev_8_21_14_0_20_38_23</strain>
    </source>
</reference>
<protein>
    <submittedName>
        <fullName evidence="2">Helicase</fullName>
    </submittedName>
</protein>
<dbReference type="Gene3D" id="2.30.30.940">
    <property type="match status" value="1"/>
</dbReference>
<keyword evidence="2" id="KW-0378">Hydrolase</keyword>
<dbReference type="Gene3D" id="3.40.50.300">
    <property type="entry name" value="P-loop containing nucleotide triphosphate hydrolases"/>
    <property type="match status" value="2"/>
</dbReference>
<dbReference type="InterPro" id="IPR010285">
    <property type="entry name" value="DNA_helicase_pif1-like_DEAD"/>
</dbReference>
<keyword evidence="2" id="KW-0547">Nucleotide-binding</keyword>
<dbReference type="AlphaFoldDB" id="A0A2H0NAS8"/>
<dbReference type="PANTHER" id="PTHR47642">
    <property type="entry name" value="ATP-DEPENDENT DNA HELICASE"/>
    <property type="match status" value="1"/>
</dbReference>
<dbReference type="InterPro" id="IPR049163">
    <property type="entry name" value="Pif1-like_2B_dom"/>
</dbReference>
<dbReference type="CDD" id="cd18037">
    <property type="entry name" value="DEXSc_Pif1_like"/>
    <property type="match status" value="1"/>
</dbReference>
<evidence type="ECO:0000313" key="2">
    <source>
        <dbReference type="EMBL" id="PIR05974.1"/>
    </source>
</evidence>
<dbReference type="InterPro" id="IPR051055">
    <property type="entry name" value="PIF1_helicase"/>
</dbReference>
<comment type="caution">
    <text evidence="2">The sequence shown here is derived from an EMBL/GenBank/DDBJ whole genome shotgun (WGS) entry which is preliminary data.</text>
</comment>
<dbReference type="CDD" id="cd18809">
    <property type="entry name" value="SF1_C_RecD"/>
    <property type="match status" value="1"/>
</dbReference>